<gene>
    <name evidence="2" type="ORF">CR194_02435</name>
</gene>
<comment type="caution">
    <text evidence="2">The sequence shown here is derived from an EMBL/GenBank/DDBJ whole genome shotgun (WGS) entry which is preliminary data.</text>
</comment>
<protein>
    <recommendedName>
        <fullName evidence="1">Molybdopterin cofactor biosynthesis MoaD-related C-terminal domain-containing protein</fullName>
    </recommendedName>
</protein>
<dbReference type="AlphaFoldDB" id="A0A323TIN9"/>
<dbReference type="Pfam" id="PF09189">
    <property type="entry name" value="MoaD_arch"/>
    <property type="match status" value="1"/>
</dbReference>
<dbReference type="InterPro" id="IPR036473">
    <property type="entry name" value="Mopterin_CF_MoaD-rel_C_sf"/>
</dbReference>
<dbReference type="Proteomes" id="UP000248214">
    <property type="component" value="Unassembled WGS sequence"/>
</dbReference>
<keyword evidence="3" id="KW-1185">Reference proteome</keyword>
<dbReference type="OrthoDB" id="2468967at2"/>
<dbReference type="InterPro" id="IPR015272">
    <property type="entry name" value="MoadD_C"/>
</dbReference>
<accession>A0A323TIN9</accession>
<evidence type="ECO:0000313" key="2">
    <source>
        <dbReference type="EMBL" id="PYZ94410.1"/>
    </source>
</evidence>
<dbReference type="Gene3D" id="3.30.1370.80">
    <property type="entry name" value="Molybdopterin cofactor biosynthesis MoaD-related, C-terminal domain"/>
    <property type="match status" value="1"/>
</dbReference>
<feature type="domain" description="Molybdopterin cofactor biosynthesis MoaD-related C-terminal" evidence="1">
    <location>
        <begin position="5"/>
        <end position="91"/>
    </location>
</feature>
<evidence type="ECO:0000259" key="1">
    <source>
        <dbReference type="Pfam" id="PF09189"/>
    </source>
</evidence>
<reference evidence="2 3" key="1">
    <citation type="submission" date="2017-10" db="EMBL/GenBank/DDBJ databases">
        <title>Bacillus sp. nov., a halophilic bacterium isolated from a Keqin Lake.</title>
        <authorList>
            <person name="Wang H."/>
        </authorList>
    </citation>
    <scope>NUCLEOTIDE SEQUENCE [LARGE SCALE GENOMIC DNA]</scope>
    <source>
        <strain evidence="2 3">KQ-12</strain>
    </source>
</reference>
<evidence type="ECO:0000313" key="3">
    <source>
        <dbReference type="Proteomes" id="UP000248214"/>
    </source>
</evidence>
<sequence length="91" mass="10699">MEYKEKLEIRGISRDELFKYVQELGGERLSSNSDMILFQSDKWSCTLSSEETFYFMHSDIPIVHVSFHSSNEDALRDILRKFRLKTFRAGG</sequence>
<dbReference type="RefSeq" id="WP_110608043.1">
    <property type="nucleotide sequence ID" value="NZ_PDOD01000001.1"/>
</dbReference>
<dbReference type="EMBL" id="PDOD01000001">
    <property type="protein sequence ID" value="PYZ94410.1"/>
    <property type="molecule type" value="Genomic_DNA"/>
</dbReference>
<name>A0A323TIN9_9BACI</name>
<proteinExistence type="predicted"/>
<organism evidence="2 3">
    <name type="scientific">Salipaludibacillus keqinensis</name>
    <dbReference type="NCBI Taxonomy" id="2045207"/>
    <lineage>
        <taxon>Bacteria</taxon>
        <taxon>Bacillati</taxon>
        <taxon>Bacillota</taxon>
        <taxon>Bacilli</taxon>
        <taxon>Bacillales</taxon>
        <taxon>Bacillaceae</taxon>
    </lineage>
</organism>